<evidence type="ECO:0000313" key="1">
    <source>
        <dbReference type="EMBL" id="KYP73619.1"/>
    </source>
</evidence>
<sequence>LLMVRSLLKNQTSNINQFQREKLFHTRCKVLENACFLIVDSGSSCNCCSTRLVEKLALTTISHPRPYSWTKEKENMVSSLEASVPSKEVVHKSHLSLKNDIKKTLLLEQPLYLLCFKETLIATNHELESLPQEVQTLLKEFDNLLPQEVPSGLRPLRGIEHQIDLIPGVSLPNRPAYRTNPQETKEIETQVEDLLKKGYVQRRMENGFIVGKEGVQVDLEKIKVIQDWPTPKSVRDVRSFHGLASFCRRFVKDFSTLASPLNELIKKDVPFS</sequence>
<dbReference type="Gene3D" id="3.10.10.10">
    <property type="entry name" value="HIV Type 1 Reverse Transcriptase, subunit A, domain 1"/>
    <property type="match status" value="1"/>
</dbReference>
<dbReference type="Gene3D" id="3.30.70.270">
    <property type="match status" value="1"/>
</dbReference>
<dbReference type="PANTHER" id="PTHR35046:SF9">
    <property type="entry name" value="RNA-DIRECTED DNA POLYMERASE"/>
    <property type="match status" value="1"/>
</dbReference>
<dbReference type="Gramene" id="C.cajan_06096.t">
    <property type="protein sequence ID" value="C.cajan_06096.t"/>
    <property type="gene ID" value="C.cajan_06096"/>
</dbReference>
<dbReference type="Proteomes" id="UP000075243">
    <property type="component" value="Chromosome 2"/>
</dbReference>
<dbReference type="OMA" id="RMENGFI"/>
<dbReference type="EMBL" id="CM003604">
    <property type="protein sequence ID" value="KYP73619.1"/>
    <property type="molecule type" value="Genomic_DNA"/>
</dbReference>
<protein>
    <submittedName>
        <fullName evidence="1">Retrovirus-related Pol polyprotein from transposon gypsy</fullName>
    </submittedName>
</protein>
<accession>A0A151U2R5</accession>
<dbReference type="AlphaFoldDB" id="A0A151U2R5"/>
<dbReference type="PANTHER" id="PTHR35046">
    <property type="entry name" value="ZINC KNUCKLE (CCHC-TYPE) FAMILY PROTEIN"/>
    <property type="match status" value="1"/>
</dbReference>
<feature type="non-terminal residue" evidence="1">
    <location>
        <position position="1"/>
    </location>
</feature>
<keyword evidence="2" id="KW-1185">Reference proteome</keyword>
<dbReference type="STRING" id="3821.A0A151U2R5"/>
<dbReference type="SUPFAM" id="SSF56672">
    <property type="entry name" value="DNA/RNA polymerases"/>
    <property type="match status" value="2"/>
</dbReference>
<dbReference type="Gene3D" id="2.40.70.10">
    <property type="entry name" value="Acid Proteases"/>
    <property type="match status" value="1"/>
</dbReference>
<proteinExistence type="predicted"/>
<name>A0A151U2R5_CAJCA</name>
<dbReference type="InterPro" id="IPR043502">
    <property type="entry name" value="DNA/RNA_pol_sf"/>
</dbReference>
<gene>
    <name evidence="1" type="ORF">KK1_006263</name>
</gene>
<dbReference type="InterPro" id="IPR043128">
    <property type="entry name" value="Rev_trsase/Diguanyl_cyclase"/>
</dbReference>
<organism evidence="1 2">
    <name type="scientific">Cajanus cajan</name>
    <name type="common">Pigeon pea</name>
    <name type="synonym">Cajanus indicus</name>
    <dbReference type="NCBI Taxonomy" id="3821"/>
    <lineage>
        <taxon>Eukaryota</taxon>
        <taxon>Viridiplantae</taxon>
        <taxon>Streptophyta</taxon>
        <taxon>Embryophyta</taxon>
        <taxon>Tracheophyta</taxon>
        <taxon>Spermatophyta</taxon>
        <taxon>Magnoliopsida</taxon>
        <taxon>eudicotyledons</taxon>
        <taxon>Gunneridae</taxon>
        <taxon>Pentapetalae</taxon>
        <taxon>rosids</taxon>
        <taxon>fabids</taxon>
        <taxon>Fabales</taxon>
        <taxon>Fabaceae</taxon>
        <taxon>Papilionoideae</taxon>
        <taxon>50 kb inversion clade</taxon>
        <taxon>NPAAA clade</taxon>
        <taxon>indigoferoid/millettioid clade</taxon>
        <taxon>Phaseoleae</taxon>
        <taxon>Cajanus</taxon>
    </lineage>
</organism>
<dbReference type="InterPro" id="IPR021109">
    <property type="entry name" value="Peptidase_aspartic_dom_sf"/>
</dbReference>
<reference evidence="1 2" key="1">
    <citation type="journal article" date="2012" name="Nat. Biotechnol.">
        <title>Draft genome sequence of pigeonpea (Cajanus cajan), an orphan legume crop of resource-poor farmers.</title>
        <authorList>
            <person name="Varshney R.K."/>
            <person name="Chen W."/>
            <person name="Li Y."/>
            <person name="Bharti A.K."/>
            <person name="Saxena R.K."/>
            <person name="Schlueter J.A."/>
            <person name="Donoghue M.T."/>
            <person name="Azam S."/>
            <person name="Fan G."/>
            <person name="Whaley A.M."/>
            <person name="Farmer A.D."/>
            <person name="Sheridan J."/>
            <person name="Iwata A."/>
            <person name="Tuteja R."/>
            <person name="Penmetsa R.V."/>
            <person name="Wu W."/>
            <person name="Upadhyaya H.D."/>
            <person name="Yang S.P."/>
            <person name="Shah T."/>
            <person name="Saxena K.B."/>
            <person name="Michael T."/>
            <person name="McCombie W.R."/>
            <person name="Yang B."/>
            <person name="Zhang G."/>
            <person name="Yang H."/>
            <person name="Wang J."/>
            <person name="Spillane C."/>
            <person name="Cook D.R."/>
            <person name="May G.D."/>
            <person name="Xu X."/>
            <person name="Jackson S.A."/>
        </authorList>
    </citation>
    <scope>NUCLEOTIDE SEQUENCE [LARGE SCALE GENOMIC DNA]</scope>
    <source>
        <strain evidence="2">cv. Asha</strain>
    </source>
</reference>
<evidence type="ECO:0000313" key="2">
    <source>
        <dbReference type="Proteomes" id="UP000075243"/>
    </source>
</evidence>